<evidence type="ECO:0000256" key="4">
    <source>
        <dbReference type="ARBA" id="ARBA00022705"/>
    </source>
</evidence>
<dbReference type="HAMAP" id="MF_01152">
    <property type="entry name" value="DnaJ"/>
    <property type="match status" value="1"/>
</dbReference>
<keyword evidence="6 14" id="KW-0677">Repeat</keyword>
<feature type="binding site" evidence="14">
    <location>
        <position position="177"/>
    </location>
    <ligand>
        <name>Zn(2+)</name>
        <dbReference type="ChEBI" id="CHEBI:29105"/>
        <label>2</label>
    </ligand>
</feature>
<evidence type="ECO:0000259" key="16">
    <source>
        <dbReference type="PROSITE" id="PS50076"/>
    </source>
</evidence>
<dbReference type="PRINTS" id="PR00625">
    <property type="entry name" value="JDOMAIN"/>
</dbReference>
<feature type="binding site" evidence="14">
    <location>
        <position position="203"/>
    </location>
    <ligand>
        <name>Zn(2+)</name>
        <dbReference type="ChEBI" id="CHEBI:29105"/>
        <label>2</label>
    </ligand>
</feature>
<feature type="repeat" description="CXXCXGXG motif" evidence="14">
    <location>
        <begin position="160"/>
        <end position="167"/>
    </location>
</feature>
<dbReference type="NCBIfam" id="TIGR02349">
    <property type="entry name" value="DnaJ_bact"/>
    <property type="match status" value="1"/>
</dbReference>
<dbReference type="InterPro" id="IPR036869">
    <property type="entry name" value="J_dom_sf"/>
</dbReference>
<evidence type="ECO:0000256" key="15">
    <source>
        <dbReference type="PROSITE-ProRule" id="PRU00546"/>
    </source>
</evidence>
<keyword evidence="4 14" id="KW-0235">DNA replication</keyword>
<dbReference type="SUPFAM" id="SSF46565">
    <property type="entry name" value="Chaperone J-domain"/>
    <property type="match status" value="1"/>
</dbReference>
<feature type="binding site" evidence="14">
    <location>
        <position position="217"/>
    </location>
    <ligand>
        <name>Zn(2+)</name>
        <dbReference type="ChEBI" id="CHEBI:29105"/>
        <label>1</label>
    </ligand>
</feature>
<feature type="binding site" evidence="14">
    <location>
        <position position="180"/>
    </location>
    <ligand>
        <name>Zn(2+)</name>
        <dbReference type="ChEBI" id="CHEBI:29105"/>
        <label>2</label>
    </ligand>
</feature>
<evidence type="ECO:0000256" key="8">
    <source>
        <dbReference type="ARBA" id="ARBA00022833"/>
    </source>
</evidence>
<keyword evidence="9 14" id="KW-0346">Stress response</keyword>
<evidence type="ECO:0000256" key="5">
    <source>
        <dbReference type="ARBA" id="ARBA00022723"/>
    </source>
</evidence>
<dbReference type="SMART" id="SM00271">
    <property type="entry name" value="DnaJ"/>
    <property type="match status" value="1"/>
</dbReference>
<feature type="domain" description="J" evidence="16">
    <location>
        <begin position="6"/>
        <end position="71"/>
    </location>
</feature>
<dbReference type="AlphaFoldDB" id="A0A7C5Z4Z2"/>
<protein>
    <recommendedName>
        <fullName evidence="13 14">Chaperone protein DnaJ</fullName>
    </recommendedName>
</protein>
<dbReference type="CDD" id="cd10719">
    <property type="entry name" value="DnaJ_zf"/>
    <property type="match status" value="1"/>
</dbReference>
<dbReference type="InterPro" id="IPR018253">
    <property type="entry name" value="DnaJ_domain_CS"/>
</dbReference>
<feature type="zinc finger region" description="CR-type" evidence="15">
    <location>
        <begin position="147"/>
        <end position="229"/>
    </location>
</feature>
<dbReference type="GO" id="GO:0008270">
    <property type="term" value="F:zinc ion binding"/>
    <property type="evidence" value="ECO:0007669"/>
    <property type="project" value="UniProtKB-UniRule"/>
</dbReference>
<dbReference type="FunFam" id="2.10.230.10:FF:000002">
    <property type="entry name" value="Molecular chaperone DnaJ"/>
    <property type="match status" value="1"/>
</dbReference>
<dbReference type="GO" id="GO:0006260">
    <property type="term" value="P:DNA replication"/>
    <property type="evidence" value="ECO:0007669"/>
    <property type="project" value="UniProtKB-KW"/>
</dbReference>
<dbReference type="GO" id="GO:0051082">
    <property type="term" value="F:unfolded protein binding"/>
    <property type="evidence" value="ECO:0007669"/>
    <property type="project" value="UniProtKB-UniRule"/>
</dbReference>
<comment type="function">
    <text evidence="11 14">Participates actively in the response to hyperosmotic and heat shock by preventing the aggregation of stress-denatured proteins and by disaggregating proteins, also in an autonomous, DnaK-independent fashion. Unfolded proteins bind initially to DnaJ; upon interaction with the DnaJ-bound protein, DnaK hydrolyzes its bound ATP, resulting in the formation of a stable complex. GrpE releases ADP from DnaK; ATP binding to DnaK triggers the release of the substrate protein, thus completing the reaction cycle. Several rounds of ATP-dependent interactions between DnaJ, DnaK and GrpE are required for fully efficient folding. Also involved, together with DnaK and GrpE, in the DNA replication of plasmids through activation of initiation proteins.</text>
</comment>
<evidence type="ECO:0000256" key="1">
    <source>
        <dbReference type="ARBA" id="ARBA00004496"/>
    </source>
</evidence>
<keyword evidence="7 14" id="KW-0863">Zinc-finger</keyword>
<dbReference type="CDD" id="cd06257">
    <property type="entry name" value="DnaJ"/>
    <property type="match status" value="1"/>
</dbReference>
<feature type="binding site" evidence="14">
    <location>
        <position position="163"/>
    </location>
    <ligand>
        <name>Zn(2+)</name>
        <dbReference type="ChEBI" id="CHEBI:29105"/>
        <label>1</label>
    </ligand>
</feature>
<comment type="cofactor">
    <cofactor evidence="14">
        <name>Zn(2+)</name>
        <dbReference type="ChEBI" id="CHEBI:29105"/>
    </cofactor>
    <text evidence="14">Binds 2 Zn(2+) ions per monomer.</text>
</comment>
<dbReference type="CDD" id="cd10747">
    <property type="entry name" value="DnaJ_C"/>
    <property type="match status" value="1"/>
</dbReference>
<dbReference type="Pfam" id="PF00684">
    <property type="entry name" value="DnaJ_CXXCXGXG"/>
    <property type="match status" value="1"/>
</dbReference>
<dbReference type="GO" id="GO:0005737">
    <property type="term" value="C:cytoplasm"/>
    <property type="evidence" value="ECO:0007669"/>
    <property type="project" value="UniProtKB-SubCell"/>
</dbReference>
<dbReference type="Gene3D" id="2.10.230.10">
    <property type="entry name" value="Heat shock protein DnaJ, cysteine-rich domain"/>
    <property type="match status" value="1"/>
</dbReference>
<sequence>MAQKKDYYEILGVPRNATEEEIKRAYRRLAKQYHPDANPGNKEAEEKFKEINEAYEVLSDPEKRKLYDQFGHAAFDPKYGAQGSGGFSGGFGGGFADFDFGSFGDIFEDLFEGFDIFGTSRRRKEAPRKGADIYVDLELTLKESVFGCEKEIPIYRTEKCSVCGGSGVRSGSAPVRCQKCGGTGQIRSRQTTFFGEFTTIKTCDACGGTGTIITDPCRECGGTGNVRRQRRVKINIPAGIDDGQVITLRGEGESGIKDGPNGDLHIRIKVAPHPVFKRVGQDLYIEVPITFVNAALGGEIEIPTLDGKTKVRIEPGTQNGDEVRIRGRGVPNLRSRGRGDLVVKFIVEVPKKLTEKQKELLREFERLSSEDGYEKRKHFWDRIREAFS</sequence>
<organism evidence="18">
    <name type="scientific">Caldicellulosiruptor owensensis</name>
    <dbReference type="NCBI Taxonomy" id="55205"/>
    <lineage>
        <taxon>Bacteria</taxon>
        <taxon>Bacillati</taxon>
        <taxon>Bacillota</taxon>
        <taxon>Bacillota incertae sedis</taxon>
        <taxon>Caldicellulosiruptorales</taxon>
        <taxon>Caldicellulosiruptoraceae</taxon>
        <taxon>Caldicellulosiruptor</taxon>
    </lineage>
</organism>
<dbReference type="GO" id="GO:0031072">
    <property type="term" value="F:heat shock protein binding"/>
    <property type="evidence" value="ECO:0007669"/>
    <property type="project" value="InterPro"/>
</dbReference>
<dbReference type="InterPro" id="IPR001623">
    <property type="entry name" value="DnaJ_domain"/>
</dbReference>
<dbReference type="PROSITE" id="PS51188">
    <property type="entry name" value="ZF_CR"/>
    <property type="match status" value="1"/>
</dbReference>
<comment type="similarity">
    <text evidence="12 14">Belongs to the DnaJ family.</text>
</comment>
<feature type="binding site" evidence="14">
    <location>
        <position position="206"/>
    </location>
    <ligand>
        <name>Zn(2+)</name>
        <dbReference type="ChEBI" id="CHEBI:29105"/>
        <label>2</label>
    </ligand>
</feature>
<evidence type="ECO:0000256" key="2">
    <source>
        <dbReference type="ARBA" id="ARBA00011738"/>
    </source>
</evidence>
<keyword evidence="8 14" id="KW-0862">Zinc</keyword>
<feature type="repeat" description="CXXCXGXG motif" evidence="14">
    <location>
        <begin position="203"/>
        <end position="210"/>
    </location>
</feature>
<gene>
    <name evidence="14 18" type="primary">dnaJ</name>
    <name evidence="18" type="ORF">ENL71_08325</name>
</gene>
<feature type="binding site" evidence="14">
    <location>
        <position position="220"/>
    </location>
    <ligand>
        <name>Zn(2+)</name>
        <dbReference type="ChEBI" id="CHEBI:29105"/>
        <label>1</label>
    </ligand>
</feature>
<dbReference type="Gene3D" id="2.60.260.20">
    <property type="entry name" value="Urease metallochaperone UreE, N-terminal domain"/>
    <property type="match status" value="2"/>
</dbReference>
<evidence type="ECO:0000256" key="13">
    <source>
        <dbReference type="ARBA" id="ARBA00067609"/>
    </source>
</evidence>
<dbReference type="GO" id="GO:0005524">
    <property type="term" value="F:ATP binding"/>
    <property type="evidence" value="ECO:0007669"/>
    <property type="project" value="InterPro"/>
</dbReference>
<dbReference type="Pfam" id="PF01556">
    <property type="entry name" value="DnaJ_C"/>
    <property type="match status" value="1"/>
</dbReference>
<evidence type="ECO:0000313" key="18">
    <source>
        <dbReference type="EMBL" id="HHS02475.1"/>
    </source>
</evidence>
<evidence type="ECO:0000256" key="12">
    <source>
        <dbReference type="ARBA" id="ARBA00061004"/>
    </source>
</evidence>
<comment type="domain">
    <text evidence="14">The J domain is necessary and sufficient to stimulate DnaK ATPase activity. Zinc center 1 plays an important role in the autonomous, DnaK-independent chaperone activity of DnaJ. Zinc center 2 is essential for interaction with DnaK and for DnaJ activity.</text>
</comment>
<evidence type="ECO:0000256" key="14">
    <source>
        <dbReference type="HAMAP-Rule" id="MF_01152"/>
    </source>
</evidence>
<evidence type="ECO:0000259" key="17">
    <source>
        <dbReference type="PROSITE" id="PS51188"/>
    </source>
</evidence>
<feature type="binding site" evidence="14">
    <location>
        <position position="160"/>
    </location>
    <ligand>
        <name>Zn(2+)</name>
        <dbReference type="ChEBI" id="CHEBI:29105"/>
        <label>1</label>
    </ligand>
</feature>
<proteinExistence type="inferred from homology"/>
<evidence type="ECO:0000256" key="11">
    <source>
        <dbReference type="ARBA" id="ARBA00053423"/>
    </source>
</evidence>
<dbReference type="NCBIfam" id="NF008035">
    <property type="entry name" value="PRK10767.1"/>
    <property type="match status" value="1"/>
</dbReference>
<dbReference type="EMBL" id="DRUZ01000098">
    <property type="protein sequence ID" value="HHS02475.1"/>
    <property type="molecule type" value="Genomic_DNA"/>
</dbReference>
<accession>A0A7C5Z4Z2</accession>
<dbReference type="NCBIfam" id="NF010870">
    <property type="entry name" value="PRK14277.1"/>
    <property type="match status" value="1"/>
</dbReference>
<feature type="repeat" description="CXXCXGXG motif" evidence="14">
    <location>
        <begin position="177"/>
        <end position="184"/>
    </location>
</feature>
<dbReference type="FunFam" id="2.60.260.20:FF:000004">
    <property type="entry name" value="Molecular chaperone DnaJ"/>
    <property type="match status" value="1"/>
</dbReference>
<dbReference type="InterPro" id="IPR012724">
    <property type="entry name" value="DnaJ"/>
</dbReference>
<evidence type="ECO:0000256" key="9">
    <source>
        <dbReference type="ARBA" id="ARBA00023016"/>
    </source>
</evidence>
<keyword evidence="3 14" id="KW-0963">Cytoplasm</keyword>
<reference evidence="18" key="1">
    <citation type="journal article" date="2020" name="mSystems">
        <title>Genome- and Community-Level Interaction Insights into Carbon Utilization and Element Cycling Functions of Hydrothermarchaeota in Hydrothermal Sediment.</title>
        <authorList>
            <person name="Zhou Z."/>
            <person name="Liu Y."/>
            <person name="Xu W."/>
            <person name="Pan J."/>
            <person name="Luo Z.H."/>
            <person name="Li M."/>
        </authorList>
    </citation>
    <scope>NUCLEOTIDE SEQUENCE [LARGE SCALE GENOMIC DNA]</scope>
    <source>
        <strain evidence="18">SpSt-102</strain>
    </source>
</reference>
<evidence type="ECO:0000256" key="7">
    <source>
        <dbReference type="ARBA" id="ARBA00022771"/>
    </source>
</evidence>
<comment type="caution">
    <text evidence="18">The sequence shown here is derived from an EMBL/GenBank/DDBJ whole genome shotgun (WGS) entry which is preliminary data.</text>
</comment>
<keyword evidence="10 14" id="KW-0143">Chaperone</keyword>
<comment type="subunit">
    <text evidence="2 14">Homodimer.</text>
</comment>
<comment type="subcellular location">
    <subcellularLocation>
        <location evidence="1 14">Cytoplasm</location>
    </subcellularLocation>
</comment>
<dbReference type="GO" id="GO:0042026">
    <property type="term" value="P:protein refolding"/>
    <property type="evidence" value="ECO:0007669"/>
    <property type="project" value="TreeGrafter"/>
</dbReference>
<dbReference type="InterPro" id="IPR036410">
    <property type="entry name" value="HSP_DnaJ_Cys-rich_dom_sf"/>
</dbReference>
<dbReference type="SUPFAM" id="SSF49493">
    <property type="entry name" value="HSP40/DnaJ peptide-binding domain"/>
    <property type="match status" value="2"/>
</dbReference>
<feature type="domain" description="CR-type" evidence="17">
    <location>
        <begin position="147"/>
        <end position="229"/>
    </location>
</feature>
<feature type="repeat" description="CXXCXGXG motif" evidence="14">
    <location>
        <begin position="217"/>
        <end position="224"/>
    </location>
</feature>
<dbReference type="PANTHER" id="PTHR43096:SF52">
    <property type="entry name" value="DNAJ HOMOLOG 1, MITOCHONDRIAL-RELATED"/>
    <property type="match status" value="1"/>
</dbReference>
<evidence type="ECO:0000256" key="10">
    <source>
        <dbReference type="ARBA" id="ARBA00023186"/>
    </source>
</evidence>
<dbReference type="PROSITE" id="PS50076">
    <property type="entry name" value="DNAJ_2"/>
    <property type="match status" value="1"/>
</dbReference>
<dbReference type="InterPro" id="IPR002939">
    <property type="entry name" value="DnaJ_C"/>
</dbReference>
<evidence type="ECO:0000256" key="3">
    <source>
        <dbReference type="ARBA" id="ARBA00022490"/>
    </source>
</evidence>
<dbReference type="Gene3D" id="1.10.287.110">
    <property type="entry name" value="DnaJ domain"/>
    <property type="match status" value="1"/>
</dbReference>
<name>A0A7C5Z4Z2_9FIRM</name>
<keyword evidence="5 14" id="KW-0479">Metal-binding</keyword>
<dbReference type="Pfam" id="PF00226">
    <property type="entry name" value="DnaJ"/>
    <property type="match status" value="1"/>
</dbReference>
<dbReference type="GO" id="GO:0009408">
    <property type="term" value="P:response to heat"/>
    <property type="evidence" value="ECO:0007669"/>
    <property type="project" value="InterPro"/>
</dbReference>
<dbReference type="PANTHER" id="PTHR43096">
    <property type="entry name" value="DNAJ HOMOLOG 1, MITOCHONDRIAL-RELATED"/>
    <property type="match status" value="1"/>
</dbReference>
<dbReference type="FunFam" id="1.10.287.110:FF:000034">
    <property type="entry name" value="Chaperone protein DnaJ"/>
    <property type="match status" value="1"/>
</dbReference>
<dbReference type="SUPFAM" id="SSF57938">
    <property type="entry name" value="DnaJ/Hsp40 cysteine-rich domain"/>
    <property type="match status" value="1"/>
</dbReference>
<dbReference type="PROSITE" id="PS00636">
    <property type="entry name" value="DNAJ_1"/>
    <property type="match status" value="1"/>
</dbReference>
<dbReference type="InterPro" id="IPR001305">
    <property type="entry name" value="HSP_DnaJ_Cys-rich_dom"/>
</dbReference>
<dbReference type="InterPro" id="IPR008971">
    <property type="entry name" value="HSP40/DnaJ_pept-bd"/>
</dbReference>
<evidence type="ECO:0000256" key="6">
    <source>
        <dbReference type="ARBA" id="ARBA00022737"/>
    </source>
</evidence>